<gene>
    <name evidence="1" type="ORF">B0T14DRAFT_244281</name>
</gene>
<dbReference type="Proteomes" id="UP001175000">
    <property type="component" value="Unassembled WGS sequence"/>
</dbReference>
<dbReference type="AlphaFoldDB" id="A0AA40BWL1"/>
<organism evidence="1 2">
    <name type="scientific">Immersiella caudata</name>
    <dbReference type="NCBI Taxonomy" id="314043"/>
    <lineage>
        <taxon>Eukaryota</taxon>
        <taxon>Fungi</taxon>
        <taxon>Dikarya</taxon>
        <taxon>Ascomycota</taxon>
        <taxon>Pezizomycotina</taxon>
        <taxon>Sordariomycetes</taxon>
        <taxon>Sordariomycetidae</taxon>
        <taxon>Sordariales</taxon>
        <taxon>Lasiosphaeriaceae</taxon>
        <taxon>Immersiella</taxon>
    </lineage>
</organism>
<reference evidence="1" key="1">
    <citation type="submission" date="2023-06" db="EMBL/GenBank/DDBJ databases">
        <title>Genome-scale phylogeny and comparative genomics of the fungal order Sordariales.</title>
        <authorList>
            <consortium name="Lawrence Berkeley National Laboratory"/>
            <person name="Hensen N."/>
            <person name="Bonometti L."/>
            <person name="Westerberg I."/>
            <person name="Brannstrom I.O."/>
            <person name="Guillou S."/>
            <person name="Cros-Aarteil S."/>
            <person name="Calhoun S."/>
            <person name="Haridas S."/>
            <person name="Kuo A."/>
            <person name="Mondo S."/>
            <person name="Pangilinan J."/>
            <person name="Riley R."/>
            <person name="Labutti K."/>
            <person name="Andreopoulos B."/>
            <person name="Lipzen A."/>
            <person name="Chen C."/>
            <person name="Yanf M."/>
            <person name="Daum C."/>
            <person name="Ng V."/>
            <person name="Clum A."/>
            <person name="Steindorff A."/>
            <person name="Ohm R."/>
            <person name="Martin F."/>
            <person name="Silar P."/>
            <person name="Natvig D."/>
            <person name="Lalanne C."/>
            <person name="Gautier V."/>
            <person name="Ament-Velasquez S.L."/>
            <person name="Kruys A."/>
            <person name="Hutchinson M.I."/>
            <person name="Powell A.J."/>
            <person name="Barry K."/>
            <person name="Miller A.N."/>
            <person name="Grigoriev I.V."/>
            <person name="Debuchy R."/>
            <person name="Gladieux P."/>
            <person name="Thoren M.H."/>
            <person name="Johannesson H."/>
        </authorList>
    </citation>
    <scope>NUCLEOTIDE SEQUENCE</scope>
    <source>
        <strain evidence="1">CBS 606.72</strain>
    </source>
</reference>
<evidence type="ECO:0000313" key="2">
    <source>
        <dbReference type="Proteomes" id="UP001175000"/>
    </source>
</evidence>
<comment type="caution">
    <text evidence="1">The sequence shown here is derived from an EMBL/GenBank/DDBJ whole genome shotgun (WGS) entry which is preliminary data.</text>
</comment>
<keyword evidence="2" id="KW-1185">Reference proteome</keyword>
<sequence length="200" mass="21941">MRRAGAGPGAGAAELIWRGKQRSAPSPSFRVGWWAGVAVLGGKRPDESALKKMCDQPVAFSDTMRQCERRGWAFFSRLPKKVDQKPRGLGLDRLRCAVPCAPGTNVPPRDACSRAQHHGSCRDPKPGRISPRKVRKIVKLMALEAGGCCVPWLAPVDERRWWLLVAFPWELGSGRCDEAAAARLAGFFDARLCCACQRSS</sequence>
<accession>A0AA40BWL1</accession>
<evidence type="ECO:0000313" key="1">
    <source>
        <dbReference type="EMBL" id="KAK0616294.1"/>
    </source>
</evidence>
<protein>
    <submittedName>
        <fullName evidence="1">Uncharacterized protein</fullName>
    </submittedName>
</protein>
<dbReference type="EMBL" id="JAULSU010000005">
    <property type="protein sequence ID" value="KAK0616294.1"/>
    <property type="molecule type" value="Genomic_DNA"/>
</dbReference>
<name>A0AA40BWL1_9PEZI</name>
<proteinExistence type="predicted"/>